<dbReference type="FunFam" id="3.40.630.30:FF:000133">
    <property type="entry name" value="Acetyltransferase, GNAT family"/>
    <property type="match status" value="1"/>
</dbReference>
<dbReference type="PANTHER" id="PTHR43072:SF36">
    <property type="entry name" value="RIBOSOMAL-PROTEIN-ALANINE ACETYLTRANSFERASE"/>
    <property type="match status" value="1"/>
</dbReference>
<dbReference type="RefSeq" id="WP_143849546.1">
    <property type="nucleotide sequence ID" value="NZ_VLXZ01000009.1"/>
</dbReference>
<organism evidence="2 3">
    <name type="scientific">Alkalicoccobacillus porphyridii</name>
    <dbReference type="NCBI Taxonomy" id="2597270"/>
    <lineage>
        <taxon>Bacteria</taxon>
        <taxon>Bacillati</taxon>
        <taxon>Bacillota</taxon>
        <taxon>Bacilli</taxon>
        <taxon>Bacillales</taxon>
        <taxon>Bacillaceae</taxon>
        <taxon>Alkalicoccobacillus</taxon>
    </lineage>
</organism>
<sequence length="159" mass="18415">MQIRNLKESDQADILSVVNDWWGGRDMAHMLPKLFFTHFNQTSFVVEEEGKLVGFLIGFLSQTQPNEAYIHFAGVHPDYRKKKIGQRLYQHFFKVVQSEKRTIIRCITSPQNKSSIAYHQKMGFVIEPGDKLVDGVEVTEDYDGLGMDRVRFMKDLTIT</sequence>
<dbReference type="PROSITE" id="PS51186">
    <property type="entry name" value="GNAT"/>
    <property type="match status" value="1"/>
</dbReference>
<dbReference type="GO" id="GO:0016747">
    <property type="term" value="F:acyltransferase activity, transferring groups other than amino-acyl groups"/>
    <property type="evidence" value="ECO:0007669"/>
    <property type="project" value="InterPro"/>
</dbReference>
<evidence type="ECO:0000313" key="2">
    <source>
        <dbReference type="EMBL" id="TSB45743.1"/>
    </source>
</evidence>
<reference evidence="2 3" key="1">
    <citation type="submission" date="2019-07" db="EMBL/GenBank/DDBJ databases">
        <authorList>
            <person name="Park Y.J."/>
            <person name="Jeong S.E."/>
            <person name="Jung H.S."/>
        </authorList>
    </citation>
    <scope>NUCLEOTIDE SEQUENCE [LARGE SCALE GENOMIC DNA]</scope>
    <source>
        <strain evidence="3">P16(2019)</strain>
    </source>
</reference>
<dbReference type="AlphaFoldDB" id="A0A553ZWD9"/>
<evidence type="ECO:0000259" key="1">
    <source>
        <dbReference type="PROSITE" id="PS51186"/>
    </source>
</evidence>
<protein>
    <submittedName>
        <fullName evidence="2">GNAT family N-acetyltransferase</fullName>
    </submittedName>
</protein>
<dbReference type="Gene3D" id="3.40.630.30">
    <property type="match status" value="1"/>
</dbReference>
<dbReference type="SUPFAM" id="SSF55729">
    <property type="entry name" value="Acyl-CoA N-acyltransferases (Nat)"/>
    <property type="match status" value="1"/>
</dbReference>
<keyword evidence="2" id="KW-0808">Transferase</keyword>
<dbReference type="InterPro" id="IPR000182">
    <property type="entry name" value="GNAT_dom"/>
</dbReference>
<name>A0A553ZWD9_9BACI</name>
<comment type="caution">
    <text evidence="2">The sequence shown here is derived from an EMBL/GenBank/DDBJ whole genome shotgun (WGS) entry which is preliminary data.</text>
</comment>
<proteinExistence type="predicted"/>
<dbReference type="Proteomes" id="UP000318521">
    <property type="component" value="Unassembled WGS sequence"/>
</dbReference>
<dbReference type="Pfam" id="PF00583">
    <property type="entry name" value="Acetyltransf_1"/>
    <property type="match status" value="1"/>
</dbReference>
<gene>
    <name evidence="2" type="ORF">FN960_14755</name>
</gene>
<dbReference type="InterPro" id="IPR017255">
    <property type="entry name" value="AcTrfase_GNAT_prd"/>
</dbReference>
<feature type="domain" description="N-acetyltransferase" evidence="1">
    <location>
        <begin position="1"/>
        <end position="148"/>
    </location>
</feature>
<evidence type="ECO:0000313" key="3">
    <source>
        <dbReference type="Proteomes" id="UP000318521"/>
    </source>
</evidence>
<dbReference type="PANTHER" id="PTHR43072">
    <property type="entry name" value="N-ACETYLTRANSFERASE"/>
    <property type="match status" value="1"/>
</dbReference>
<dbReference type="CDD" id="cd04301">
    <property type="entry name" value="NAT_SF"/>
    <property type="match status" value="1"/>
</dbReference>
<dbReference type="PIRSF" id="PIRSF037663">
    <property type="entry name" value="Acetyltransf_GNAT_prd"/>
    <property type="match status" value="1"/>
</dbReference>
<keyword evidence="3" id="KW-1185">Reference proteome</keyword>
<dbReference type="OrthoDB" id="8593648at2"/>
<dbReference type="InterPro" id="IPR016181">
    <property type="entry name" value="Acyl_CoA_acyltransferase"/>
</dbReference>
<dbReference type="EMBL" id="VLXZ01000009">
    <property type="protein sequence ID" value="TSB45743.1"/>
    <property type="molecule type" value="Genomic_DNA"/>
</dbReference>
<accession>A0A553ZWD9</accession>